<name>A0A1J9VFE3_9BACI</name>
<evidence type="ECO:0000313" key="5">
    <source>
        <dbReference type="Proteomes" id="UP001309448"/>
    </source>
</evidence>
<comment type="caution">
    <text evidence="3">The sequence shown here is derived from an EMBL/GenBank/DDBJ whole genome shotgun (WGS) entry which is preliminary data.</text>
</comment>
<evidence type="ECO:0000313" key="2">
    <source>
        <dbReference type="EMBL" id="MED1564552.1"/>
    </source>
</evidence>
<feature type="transmembrane region" description="Helical" evidence="1">
    <location>
        <begin position="105"/>
        <end position="129"/>
    </location>
</feature>
<dbReference type="Proteomes" id="UP001309448">
    <property type="component" value="Unassembled WGS sequence"/>
</dbReference>
<dbReference type="EMBL" id="MAOI01000112">
    <property type="protein sequence ID" value="OJD74308.1"/>
    <property type="molecule type" value="Genomic_DNA"/>
</dbReference>
<evidence type="ECO:0000313" key="3">
    <source>
        <dbReference type="EMBL" id="OJD74308.1"/>
    </source>
</evidence>
<dbReference type="GeneID" id="87594335"/>
<accession>A0A1J9VFE3</accession>
<proteinExistence type="predicted"/>
<dbReference type="EMBL" id="JARMDB010000001">
    <property type="protein sequence ID" value="MED1564552.1"/>
    <property type="molecule type" value="Genomic_DNA"/>
</dbReference>
<reference evidence="2 5" key="2">
    <citation type="submission" date="2023-03" db="EMBL/GenBank/DDBJ databases">
        <title>Bacillus Genome Sequencing.</title>
        <authorList>
            <person name="Dunlap C."/>
        </authorList>
    </citation>
    <scope>NUCLEOTIDE SEQUENCE [LARGE SCALE GENOMIC DNA]</scope>
    <source>
        <strain evidence="2 5">B-615</strain>
    </source>
</reference>
<protein>
    <recommendedName>
        <fullName evidence="6">OMP Outer membrane protein</fullName>
    </recommendedName>
</protein>
<feature type="transmembrane region" description="Helical" evidence="1">
    <location>
        <begin position="7"/>
        <end position="26"/>
    </location>
</feature>
<keyword evidence="1" id="KW-1133">Transmembrane helix</keyword>
<organism evidence="3 4">
    <name type="scientific">Bacillus paramycoides</name>
    <dbReference type="NCBI Taxonomy" id="2026194"/>
    <lineage>
        <taxon>Bacteria</taxon>
        <taxon>Bacillati</taxon>
        <taxon>Bacillota</taxon>
        <taxon>Bacilli</taxon>
        <taxon>Bacillales</taxon>
        <taxon>Bacillaceae</taxon>
        <taxon>Bacillus</taxon>
        <taxon>Bacillus cereus group</taxon>
    </lineage>
</organism>
<dbReference type="RefSeq" id="WP_071720249.1">
    <property type="nucleotide sequence ID" value="NZ_CBCSHB010000001.1"/>
</dbReference>
<feature type="transmembrane region" description="Helical" evidence="1">
    <location>
        <begin position="78"/>
        <end position="99"/>
    </location>
</feature>
<evidence type="ECO:0008006" key="6">
    <source>
        <dbReference type="Google" id="ProtNLM"/>
    </source>
</evidence>
<reference evidence="3 4" key="1">
    <citation type="submission" date="2016-06" db="EMBL/GenBank/DDBJ databases">
        <title>First insights into the genetic diversity and population structure of in the Bacillus cereus group bacteria from diverse marine environments.</title>
        <authorList>
            <person name="Liu Y."/>
            <person name="Lai Q."/>
            <person name="Shao Z."/>
        </authorList>
    </citation>
    <scope>NUCLEOTIDE SEQUENCE [LARGE SCALE GENOMIC DNA]</scope>
    <source>
        <strain evidence="3 4">NH24A2</strain>
    </source>
</reference>
<feature type="transmembrane region" description="Helical" evidence="1">
    <location>
        <begin position="38"/>
        <end position="58"/>
    </location>
</feature>
<keyword evidence="1" id="KW-0472">Membrane</keyword>
<evidence type="ECO:0000256" key="1">
    <source>
        <dbReference type="SAM" id="Phobius"/>
    </source>
</evidence>
<keyword evidence="5" id="KW-1185">Reference proteome</keyword>
<sequence>MQKVIQYLCFTLFIILLLFVGVKIQFYLDTDAQVNFNVYPRLFYFTLFPLLVGILLRFLQSINRETSKQNWSFQPDKFIAITVPTILISFSPALLFSPLGEYLPYLVNIILVNTTFVTIISLIAGYSLLDCFIQRDKTISKEYN</sequence>
<dbReference type="Proteomes" id="UP000182788">
    <property type="component" value="Unassembled WGS sequence"/>
</dbReference>
<keyword evidence="1" id="KW-0812">Transmembrane</keyword>
<evidence type="ECO:0000313" key="4">
    <source>
        <dbReference type="Proteomes" id="UP000182788"/>
    </source>
</evidence>
<dbReference type="AlphaFoldDB" id="A0A1J9VFE3"/>
<gene>
    <name evidence="3" type="ORF">BAU28_04780</name>
    <name evidence="2" type="ORF">P4U88_01050</name>
</gene>